<keyword evidence="2" id="KW-0808">Transferase</keyword>
<keyword evidence="1" id="KW-0472">Membrane</keyword>
<proteinExistence type="predicted"/>
<dbReference type="Gene3D" id="3.40.720.10">
    <property type="entry name" value="Alkaline Phosphatase, subunit A"/>
    <property type="match status" value="1"/>
</dbReference>
<organism evidence="2 3">
    <name type="scientific">Zobellella iuensis</name>
    <dbReference type="NCBI Taxonomy" id="2803811"/>
    <lineage>
        <taxon>Bacteria</taxon>
        <taxon>Pseudomonadati</taxon>
        <taxon>Pseudomonadota</taxon>
        <taxon>Gammaproteobacteria</taxon>
        <taxon>Aeromonadales</taxon>
        <taxon>Aeromonadaceae</taxon>
        <taxon>Zobellella</taxon>
    </lineage>
</organism>
<reference evidence="3" key="1">
    <citation type="submission" date="2021-01" db="EMBL/GenBank/DDBJ databases">
        <title>Genome public.</title>
        <authorList>
            <person name="Liu C."/>
            <person name="Sun Q."/>
        </authorList>
    </citation>
    <scope>NUCLEOTIDE SEQUENCE [LARGE SCALE GENOMIC DNA]</scope>
    <source>
        <strain evidence="3">CGMCC 1.18722</strain>
    </source>
</reference>
<keyword evidence="1" id="KW-1133">Transmembrane helix</keyword>
<dbReference type="EMBL" id="JAERTZ010000030">
    <property type="protein sequence ID" value="MBL1379049.1"/>
    <property type="molecule type" value="Genomic_DNA"/>
</dbReference>
<dbReference type="Pfam" id="PF11658">
    <property type="entry name" value="CBP_BcsG"/>
    <property type="match status" value="1"/>
</dbReference>
<feature type="transmembrane region" description="Helical" evidence="1">
    <location>
        <begin position="87"/>
        <end position="106"/>
    </location>
</feature>
<evidence type="ECO:0000313" key="2">
    <source>
        <dbReference type="EMBL" id="MBL1379049.1"/>
    </source>
</evidence>
<evidence type="ECO:0000256" key="1">
    <source>
        <dbReference type="SAM" id="Phobius"/>
    </source>
</evidence>
<protein>
    <submittedName>
        <fullName evidence="2">Cellulose biosynthesis protein BcsG</fullName>
        <ecNumber evidence="2">2.7.8.-</ecNumber>
    </submittedName>
</protein>
<evidence type="ECO:0000313" key="3">
    <source>
        <dbReference type="Proteomes" id="UP000638570"/>
    </source>
</evidence>
<gene>
    <name evidence="2" type="primary">bcsG</name>
    <name evidence="2" type="ORF">JKV55_17220</name>
</gene>
<keyword evidence="3" id="KW-1185">Reference proteome</keyword>
<dbReference type="NCBIfam" id="TIGR03368">
    <property type="entry name" value="cellulose_yhjU"/>
    <property type="match status" value="1"/>
</dbReference>
<comment type="caution">
    <text evidence="2">The sequence shown here is derived from an EMBL/GenBank/DDBJ whole genome shotgun (WGS) entry which is preliminary data.</text>
</comment>
<dbReference type="InterPro" id="IPR017744">
    <property type="entry name" value="BcsG"/>
</dbReference>
<dbReference type="EC" id="2.7.8.-" evidence="2"/>
<name>A0ABS1QXT3_9GAMM</name>
<dbReference type="InterPro" id="IPR017850">
    <property type="entry name" value="Alkaline_phosphatase_core_sf"/>
</dbReference>
<dbReference type="GO" id="GO:0016740">
    <property type="term" value="F:transferase activity"/>
    <property type="evidence" value="ECO:0007669"/>
    <property type="project" value="UniProtKB-KW"/>
</dbReference>
<keyword evidence="1" id="KW-0812">Transmembrane</keyword>
<dbReference type="Proteomes" id="UP000638570">
    <property type="component" value="Unassembled WGS sequence"/>
</dbReference>
<accession>A0ABS1QXT3</accession>
<sequence length="517" mass="57687">MYFLLKLALFWLGYLNLQPLPNLVFAAVLLFPLGPRSLRILRNLLAIPVAAALLYQDTWFPPFTRLLNQPGVLDFSGLYLLELLERFINWQLCGLLLLIVVAYIYLRQWLRLTTFSLLGLAWLGIQPVLEMAQPVAVAQVRTEAPAPAPSAQANAEPDSSMLDGYLQDFYGRESERVVDFRGASEPVAPFDLVIINICSMAWDDLEAVGLRDNRLLQQMDVVFDHFNSATSYSGPAAIRLLRASCGQGAHDSLYQDAPAQCLLMDQLQSLGYSNEAVLNHNGQFDNFIGDIRAQGQLPLAALDTRGLQRSVIGFDSSPIWRDRDVLGGWWQRRLGREDARVAMFYNTTTLHDGNRTVLPDGGTRRGDYRELANRLIDDLTVFFEQLEHSQRRVVVVVVPEHGASLHGDRMQIAGMREIPSPSITHVPVGIRLFGMGVERGPAPQRVSEPSSYLALSAFIARLHDANADATLPVLLADLPVTPWVAENAGTVVLDYDGIPYVRLKENGIWLPYPARFK</sequence>